<dbReference type="EMBL" id="BARS01053638">
    <property type="protein sequence ID" value="GAG52794.1"/>
    <property type="molecule type" value="Genomic_DNA"/>
</dbReference>
<keyword evidence="1" id="KW-0812">Transmembrane</keyword>
<gene>
    <name evidence="2" type="ORF">S01H1_79549</name>
</gene>
<accession>X0YAE4</accession>
<name>X0YAE4_9ZZZZ</name>
<organism evidence="2">
    <name type="scientific">marine sediment metagenome</name>
    <dbReference type="NCBI Taxonomy" id="412755"/>
    <lineage>
        <taxon>unclassified sequences</taxon>
        <taxon>metagenomes</taxon>
        <taxon>ecological metagenomes</taxon>
    </lineage>
</organism>
<proteinExistence type="predicted"/>
<feature type="non-terminal residue" evidence="2">
    <location>
        <position position="75"/>
    </location>
</feature>
<keyword evidence="1" id="KW-1133">Transmembrane helix</keyword>
<reference evidence="2" key="1">
    <citation type="journal article" date="2014" name="Front. Microbiol.">
        <title>High frequency of phylogenetically diverse reductive dehalogenase-homologous genes in deep subseafloor sedimentary metagenomes.</title>
        <authorList>
            <person name="Kawai M."/>
            <person name="Futagami T."/>
            <person name="Toyoda A."/>
            <person name="Takaki Y."/>
            <person name="Nishi S."/>
            <person name="Hori S."/>
            <person name="Arai W."/>
            <person name="Tsubouchi T."/>
            <person name="Morono Y."/>
            <person name="Uchiyama I."/>
            <person name="Ito T."/>
            <person name="Fujiyama A."/>
            <person name="Inagaki F."/>
            <person name="Takami H."/>
        </authorList>
    </citation>
    <scope>NUCLEOTIDE SEQUENCE</scope>
    <source>
        <strain evidence="2">Expedition CK06-06</strain>
    </source>
</reference>
<feature type="transmembrane region" description="Helical" evidence="1">
    <location>
        <begin position="12"/>
        <end position="30"/>
    </location>
</feature>
<dbReference type="AlphaFoldDB" id="X0YAE4"/>
<protein>
    <submittedName>
        <fullName evidence="2">Uncharacterized protein</fullName>
    </submittedName>
</protein>
<comment type="caution">
    <text evidence="2">The sequence shown here is derived from an EMBL/GenBank/DDBJ whole genome shotgun (WGS) entry which is preliminary data.</text>
</comment>
<sequence length="75" mass="8886">MIKKSQAKDFILSLIGRLIFLPKIIFLFISDLKKSIKPFNNENHFDRTGILVKDARRIEFDQFHEIILPHYDNLA</sequence>
<evidence type="ECO:0000256" key="1">
    <source>
        <dbReference type="SAM" id="Phobius"/>
    </source>
</evidence>
<evidence type="ECO:0000313" key="2">
    <source>
        <dbReference type="EMBL" id="GAG52794.1"/>
    </source>
</evidence>
<keyword evidence="1" id="KW-0472">Membrane</keyword>